<feature type="coiled-coil region" evidence="1">
    <location>
        <begin position="13"/>
        <end position="40"/>
    </location>
</feature>
<keyword evidence="1" id="KW-0175">Coiled coil</keyword>
<gene>
    <name evidence="2" type="ORF">APY09_04275</name>
</gene>
<comment type="caution">
    <text evidence="2">The sequence shown here is derived from an EMBL/GenBank/DDBJ whole genome shotgun (WGS) entry which is preliminary data.</text>
</comment>
<dbReference type="RefSeq" id="WP_060566311.1">
    <property type="nucleotide sequence ID" value="NZ_CP040006.1"/>
</dbReference>
<organism evidence="2 3">
    <name type="scientific">Schaalia odontolytica</name>
    <dbReference type="NCBI Taxonomy" id="1660"/>
    <lineage>
        <taxon>Bacteria</taxon>
        <taxon>Bacillati</taxon>
        <taxon>Actinomycetota</taxon>
        <taxon>Actinomycetes</taxon>
        <taxon>Actinomycetales</taxon>
        <taxon>Actinomycetaceae</taxon>
        <taxon>Schaalia</taxon>
    </lineage>
</organism>
<reference evidence="2 3" key="1">
    <citation type="submission" date="2015-10" db="EMBL/GenBank/DDBJ databases">
        <title>Draft Genome of Actinomyces odontolyticus subsp. actinosynbacter strain XH001.</title>
        <authorList>
            <person name="Mclean J.S."/>
            <person name="He X."/>
        </authorList>
    </citation>
    <scope>NUCLEOTIDE SEQUENCE [LARGE SCALE GENOMIC DNA]</scope>
    <source>
        <strain evidence="2 3">XH001</strain>
    </source>
</reference>
<dbReference type="Proteomes" id="UP000054686">
    <property type="component" value="Unassembled WGS sequence"/>
</dbReference>
<proteinExistence type="predicted"/>
<protein>
    <submittedName>
        <fullName evidence="2">DNA-binding protein</fullName>
    </submittedName>
</protein>
<dbReference type="OrthoDB" id="3254921at2"/>
<keyword evidence="2" id="KW-0238">DNA-binding</keyword>
<dbReference type="Gene3D" id="3.30.1310.10">
    <property type="entry name" value="Nucleoid-associated protein YbaB-like domain"/>
    <property type="match status" value="1"/>
</dbReference>
<dbReference type="SUPFAM" id="SSF82607">
    <property type="entry name" value="YbaB-like"/>
    <property type="match status" value="1"/>
</dbReference>
<dbReference type="Pfam" id="PF02575">
    <property type="entry name" value="YbaB_DNA_bd"/>
    <property type="match status" value="1"/>
</dbReference>
<evidence type="ECO:0000256" key="1">
    <source>
        <dbReference type="SAM" id="Coils"/>
    </source>
</evidence>
<dbReference type="InterPro" id="IPR036894">
    <property type="entry name" value="YbaB-like_sf"/>
</dbReference>
<evidence type="ECO:0000313" key="3">
    <source>
        <dbReference type="Proteomes" id="UP000054686"/>
    </source>
</evidence>
<evidence type="ECO:0000313" key="2">
    <source>
        <dbReference type="EMBL" id="KSW13562.1"/>
    </source>
</evidence>
<accession>A0A0V8S024</accession>
<dbReference type="GO" id="GO:0003677">
    <property type="term" value="F:DNA binding"/>
    <property type="evidence" value="ECO:0007669"/>
    <property type="project" value="UniProtKB-KW"/>
</dbReference>
<dbReference type="InterPro" id="IPR004401">
    <property type="entry name" value="YbaB/EbfC"/>
</dbReference>
<dbReference type="EMBL" id="LLVT01000001">
    <property type="protein sequence ID" value="KSW13562.1"/>
    <property type="molecule type" value="Genomic_DNA"/>
</dbReference>
<name>A0A0V8S024_9ACTO</name>
<dbReference type="AlphaFoldDB" id="A0A0V8S024"/>
<sequence length="131" mass="14287">MVETMGSTPEEVRQTIRAQMEAAEKRAENARELVEILKTAKTRGVDAQGDVEVEIDSDGRLVKLSIDDDALQGSARELEDSIMEAYADAGRNMRDYVRMQTTQRFGEDGGSLGGYLETISSNLGSLGAGQR</sequence>